<dbReference type="InterPro" id="IPR018561">
    <property type="entry name" value="AosR"/>
</dbReference>
<dbReference type="Proteomes" id="UP000239814">
    <property type="component" value="Chromosome"/>
</dbReference>
<sequence>MRTWTRRGDGADLRICSNLESYECQLLASMVGSTSELLIERADSAPRDELTELTGIRTGHTTAPRDVTLGRLLPDFHRPDQEEAPAAGPVAADLNGGLRSINEPQIIDAKLAAARVLLDTLPADGGDVELTPAQADEWLTALNDVRLALGAMLGITDEPHAPCADDPYAGHYDVYQWLTVVQELLVEALTGAY</sequence>
<dbReference type="RefSeq" id="WP_105941938.1">
    <property type="nucleotide sequence ID" value="NZ_CP027433.1"/>
</dbReference>
<dbReference type="OrthoDB" id="3268479at2"/>
<keyword evidence="2" id="KW-1185">Reference proteome</keyword>
<name>A0A2S0KEU8_9ACTN</name>
<protein>
    <submittedName>
        <fullName evidence="1">DUF2017 domain-containing protein</fullName>
    </submittedName>
</protein>
<dbReference type="Pfam" id="PF09438">
    <property type="entry name" value="DUF2017"/>
    <property type="match status" value="1"/>
</dbReference>
<dbReference type="KEGG" id="git:C6V83_07910"/>
<gene>
    <name evidence="1" type="ORF">C6V83_07910</name>
</gene>
<proteinExistence type="predicted"/>
<dbReference type="EMBL" id="CP027433">
    <property type="protein sequence ID" value="AVM00207.1"/>
    <property type="molecule type" value="Genomic_DNA"/>
</dbReference>
<reference evidence="1 2" key="1">
    <citation type="submission" date="2018-03" db="EMBL/GenBank/DDBJ databases">
        <title>Characteristics and genome of n-alkane degrading marine bacteria Gordonia iterans isolated from crude oil contaminated in Tae-an, South Korea.</title>
        <authorList>
            <person name="Lee S.-S."/>
            <person name="Kim H."/>
        </authorList>
    </citation>
    <scope>NUCLEOTIDE SEQUENCE [LARGE SCALE GENOMIC DNA]</scope>
    <source>
        <strain evidence="1 2">Co17</strain>
    </source>
</reference>
<evidence type="ECO:0000313" key="1">
    <source>
        <dbReference type="EMBL" id="AVM00207.1"/>
    </source>
</evidence>
<accession>A0A2S0KEU8</accession>
<evidence type="ECO:0000313" key="2">
    <source>
        <dbReference type="Proteomes" id="UP000239814"/>
    </source>
</evidence>
<dbReference type="AlphaFoldDB" id="A0A2S0KEU8"/>
<organism evidence="1 2">
    <name type="scientific">Gordonia iterans</name>
    <dbReference type="NCBI Taxonomy" id="1004901"/>
    <lineage>
        <taxon>Bacteria</taxon>
        <taxon>Bacillati</taxon>
        <taxon>Actinomycetota</taxon>
        <taxon>Actinomycetes</taxon>
        <taxon>Mycobacteriales</taxon>
        <taxon>Gordoniaceae</taxon>
        <taxon>Gordonia</taxon>
    </lineage>
</organism>